<dbReference type="NCBIfam" id="TIGR02069">
    <property type="entry name" value="cyanophycinase"/>
    <property type="match status" value="1"/>
</dbReference>
<comment type="similarity">
    <text evidence="3">Belongs to the peptidase S51 family.</text>
</comment>
<dbReference type="Gene3D" id="3.40.50.880">
    <property type="match status" value="1"/>
</dbReference>
<evidence type="ECO:0000313" key="10">
    <source>
        <dbReference type="EMBL" id="KMY49179.1"/>
    </source>
</evidence>
<dbReference type="OrthoDB" id="9799980at2"/>
<dbReference type="RefSeq" id="WP_049680512.1">
    <property type="nucleotide sequence ID" value="NZ_LFZW01000001.1"/>
</dbReference>
<dbReference type="AlphaFoldDB" id="A0A0K9GR57"/>
<dbReference type="Pfam" id="PF03575">
    <property type="entry name" value="Peptidase_S51"/>
    <property type="match status" value="1"/>
</dbReference>
<evidence type="ECO:0000256" key="9">
    <source>
        <dbReference type="PIRSR" id="PIRSR032067-1"/>
    </source>
</evidence>
<comment type="catalytic activity">
    <reaction evidence="1">
        <text>[L-4-(L-arginin-2-N-yl)aspartate](n) + H2O = [L-4-(L-arginin-2-N-yl)aspartate](n-1) + L-4-(L-arginin-2-N-yl)aspartate</text>
        <dbReference type="Rhea" id="RHEA:12845"/>
        <dbReference type="Rhea" id="RHEA-COMP:13728"/>
        <dbReference type="Rhea" id="RHEA-COMP:13734"/>
        <dbReference type="ChEBI" id="CHEBI:15377"/>
        <dbReference type="ChEBI" id="CHEBI:137986"/>
        <dbReference type="ChEBI" id="CHEBI:137991"/>
        <dbReference type="EC" id="3.4.15.6"/>
    </reaction>
</comment>
<evidence type="ECO:0000256" key="3">
    <source>
        <dbReference type="ARBA" id="ARBA00006534"/>
    </source>
</evidence>
<dbReference type="InterPro" id="IPR005320">
    <property type="entry name" value="Peptidase_S51"/>
</dbReference>
<evidence type="ECO:0000313" key="11">
    <source>
        <dbReference type="Proteomes" id="UP000037146"/>
    </source>
</evidence>
<dbReference type="EC" id="3.4.15.6" evidence="4"/>
<evidence type="ECO:0000256" key="7">
    <source>
        <dbReference type="ARBA" id="ARBA00022801"/>
    </source>
</evidence>
<sequence length="269" mass="29854">MSVGELLIIGGAEKKCPQGEVLNLFVDLARRRSGAIGIIPTASEIPEEVCEDYIRTFHQLDVKDLDILSITSREEADSPEIRTRIESLAAVFITGGDQSRLADIIRGTVLHEALMDTWRDGLILGGTSAGASIMAHQMIVAADTKLEDDKLKVELGVGFGFLDKFIIDQHFSQRGRFDRLLSAIAENREVIGIGIDENTAILVKNDQFKVFGEHQVLVIDGRNSDFVEIIASENGSEELTIANFTLHTLTKGYRFDLIKRQLIKKEKMK</sequence>
<dbReference type="GO" id="GO:0008236">
    <property type="term" value="F:serine-type peptidase activity"/>
    <property type="evidence" value="ECO:0007669"/>
    <property type="project" value="UniProtKB-KW"/>
</dbReference>
<evidence type="ECO:0000256" key="5">
    <source>
        <dbReference type="ARBA" id="ARBA00015719"/>
    </source>
</evidence>
<dbReference type="GO" id="GO:0006508">
    <property type="term" value="P:proteolysis"/>
    <property type="evidence" value="ECO:0007669"/>
    <property type="project" value="UniProtKB-KW"/>
</dbReference>
<evidence type="ECO:0000256" key="8">
    <source>
        <dbReference type="ARBA" id="ARBA00022825"/>
    </source>
</evidence>
<dbReference type="PANTHER" id="PTHR36175">
    <property type="entry name" value="CYANOPHYCINASE"/>
    <property type="match status" value="1"/>
</dbReference>
<keyword evidence="7" id="KW-0378">Hydrolase</keyword>
<dbReference type="PIRSF" id="PIRSF032067">
    <property type="entry name" value="Cyanophycinase"/>
    <property type="match status" value="1"/>
</dbReference>
<dbReference type="EMBL" id="LFZW01000001">
    <property type="protein sequence ID" value="KMY49179.1"/>
    <property type="molecule type" value="Genomic_DNA"/>
</dbReference>
<feature type="active site" description="Charge relay system" evidence="9">
    <location>
        <position position="197"/>
    </location>
</feature>
<feature type="active site" description="Charge relay system" evidence="9">
    <location>
        <position position="170"/>
    </location>
</feature>
<keyword evidence="11" id="KW-1185">Reference proteome</keyword>
<comment type="caution">
    <text evidence="10">The sequence shown here is derived from an EMBL/GenBank/DDBJ whole genome shotgun (WGS) entry which is preliminary data.</text>
</comment>
<comment type="function">
    <text evidence="2">Exopeptidase that catalyzes the hydrolytic cleavage of multi-L-arginyl-poly-L-aspartic acid (cyanophycin; a water-insoluble reserve polymer) into aspartate-arginine dipeptides.</text>
</comment>
<dbReference type="Proteomes" id="UP000037146">
    <property type="component" value="Unassembled WGS sequence"/>
</dbReference>
<dbReference type="STRING" id="1679170.AC625_06305"/>
<evidence type="ECO:0000256" key="2">
    <source>
        <dbReference type="ARBA" id="ARBA00002039"/>
    </source>
</evidence>
<evidence type="ECO:0000256" key="4">
    <source>
        <dbReference type="ARBA" id="ARBA00013115"/>
    </source>
</evidence>
<name>A0A0K9GR57_9BACI</name>
<proteinExistence type="inferred from homology"/>
<gene>
    <name evidence="10" type="ORF">AC625_06305</name>
</gene>
<dbReference type="PATRIC" id="fig|1679170.3.peg.1351"/>
<evidence type="ECO:0000256" key="1">
    <source>
        <dbReference type="ARBA" id="ARBA00001092"/>
    </source>
</evidence>
<dbReference type="GO" id="GO:0008241">
    <property type="term" value="F:peptidyl-dipeptidase activity"/>
    <property type="evidence" value="ECO:0007669"/>
    <property type="project" value="UniProtKB-EC"/>
</dbReference>
<accession>A0A0K9GR57</accession>
<evidence type="ECO:0000256" key="6">
    <source>
        <dbReference type="ARBA" id="ARBA00022670"/>
    </source>
</evidence>
<keyword evidence="8" id="KW-0720">Serine protease</keyword>
<dbReference type="CDD" id="cd03145">
    <property type="entry name" value="GAT1_cyanophycinase"/>
    <property type="match status" value="1"/>
</dbReference>
<reference evidence="11" key="1">
    <citation type="submission" date="2015-07" db="EMBL/GenBank/DDBJ databases">
        <title>Genome sequencing project for genomic taxonomy and phylogenomics of Bacillus-like bacteria.</title>
        <authorList>
            <person name="Liu B."/>
            <person name="Wang J."/>
            <person name="Zhu Y."/>
            <person name="Liu G."/>
            <person name="Chen Q."/>
            <person name="Chen Z."/>
            <person name="Lan J."/>
            <person name="Che J."/>
            <person name="Ge C."/>
            <person name="Shi H."/>
            <person name="Pan Z."/>
            <person name="Liu X."/>
        </authorList>
    </citation>
    <scope>NUCLEOTIDE SEQUENCE [LARGE SCALE GENOMIC DNA]</scope>
    <source>
        <strain evidence="11">FJAT-27997</strain>
    </source>
</reference>
<feature type="active site" description="Charge relay system" evidence="9">
    <location>
        <position position="128"/>
    </location>
</feature>
<dbReference type="InterPro" id="IPR029062">
    <property type="entry name" value="Class_I_gatase-like"/>
</dbReference>
<protein>
    <recommendedName>
        <fullName evidence="5">Cyanophycinase</fullName>
        <ecNumber evidence="4">3.4.15.6</ecNumber>
    </recommendedName>
</protein>
<organism evidence="10 11">
    <name type="scientific">Peribacillus loiseleuriae</name>
    <dbReference type="NCBI Taxonomy" id="1679170"/>
    <lineage>
        <taxon>Bacteria</taxon>
        <taxon>Bacillati</taxon>
        <taxon>Bacillota</taxon>
        <taxon>Bacilli</taxon>
        <taxon>Bacillales</taxon>
        <taxon>Bacillaceae</taxon>
        <taxon>Peribacillus</taxon>
    </lineage>
</organism>
<keyword evidence="6" id="KW-0645">Protease</keyword>
<dbReference type="PANTHER" id="PTHR36175:SF1">
    <property type="entry name" value="CYANOPHYCINASE"/>
    <property type="match status" value="1"/>
</dbReference>
<dbReference type="InterPro" id="IPR011811">
    <property type="entry name" value="Peptidase_S51_cyanophycinase"/>
</dbReference>
<dbReference type="SUPFAM" id="SSF52317">
    <property type="entry name" value="Class I glutamine amidotransferase-like"/>
    <property type="match status" value="1"/>
</dbReference>